<sequence>MGSFYDFDRKTLSNKYSVELNVGVAIYPIVFDEKIEDFAELKKIIEFYADKFGFECNFPPEKPVARELII</sequence>
<dbReference type="EMBL" id="BMJQ01000016">
    <property type="protein sequence ID" value="GGF39499.1"/>
    <property type="molecule type" value="Genomic_DNA"/>
</dbReference>
<reference evidence="1" key="2">
    <citation type="submission" date="2020-09" db="EMBL/GenBank/DDBJ databases">
        <authorList>
            <person name="Sun Q."/>
            <person name="Zhou Y."/>
        </authorList>
    </citation>
    <scope>NUCLEOTIDE SEQUENCE</scope>
    <source>
        <strain evidence="1">CGMCC 1.15725</strain>
    </source>
</reference>
<keyword evidence="2" id="KW-1185">Reference proteome</keyword>
<accession>A0A8J2YZ80</accession>
<comment type="caution">
    <text evidence="1">The sequence shown here is derived from an EMBL/GenBank/DDBJ whole genome shotgun (WGS) entry which is preliminary data.</text>
</comment>
<dbReference type="Proteomes" id="UP000646365">
    <property type="component" value="Unassembled WGS sequence"/>
</dbReference>
<gene>
    <name evidence="1" type="ORF">GCM10011611_52390</name>
</gene>
<evidence type="ECO:0000313" key="1">
    <source>
        <dbReference type="EMBL" id="GGF39499.1"/>
    </source>
</evidence>
<dbReference type="AlphaFoldDB" id="A0A8J2YZ80"/>
<organism evidence="1 2">
    <name type="scientific">Aliidongia dinghuensis</name>
    <dbReference type="NCBI Taxonomy" id="1867774"/>
    <lineage>
        <taxon>Bacteria</taxon>
        <taxon>Pseudomonadati</taxon>
        <taxon>Pseudomonadota</taxon>
        <taxon>Alphaproteobacteria</taxon>
        <taxon>Rhodospirillales</taxon>
        <taxon>Dongiaceae</taxon>
        <taxon>Aliidongia</taxon>
    </lineage>
</organism>
<name>A0A8J2YZ80_9PROT</name>
<reference evidence="1" key="1">
    <citation type="journal article" date="2014" name="Int. J. Syst. Evol. Microbiol.">
        <title>Complete genome sequence of Corynebacterium casei LMG S-19264T (=DSM 44701T), isolated from a smear-ripened cheese.</title>
        <authorList>
            <consortium name="US DOE Joint Genome Institute (JGI-PGF)"/>
            <person name="Walter F."/>
            <person name="Albersmeier A."/>
            <person name="Kalinowski J."/>
            <person name="Ruckert C."/>
        </authorList>
    </citation>
    <scope>NUCLEOTIDE SEQUENCE</scope>
    <source>
        <strain evidence="1">CGMCC 1.15725</strain>
    </source>
</reference>
<evidence type="ECO:0000313" key="2">
    <source>
        <dbReference type="Proteomes" id="UP000646365"/>
    </source>
</evidence>
<proteinExistence type="predicted"/>
<protein>
    <submittedName>
        <fullName evidence="1">Uncharacterized protein</fullName>
    </submittedName>
</protein>